<feature type="domain" description="AIG1-type G" evidence="7">
    <location>
        <begin position="80"/>
        <end position="288"/>
    </location>
</feature>
<evidence type="ECO:0000256" key="2">
    <source>
        <dbReference type="ARBA" id="ARBA00022473"/>
    </source>
</evidence>
<dbReference type="GO" id="GO:0016540">
    <property type="term" value="P:protein autoprocessing"/>
    <property type="evidence" value="ECO:0007669"/>
    <property type="project" value="InterPro"/>
</dbReference>
<dbReference type="Pfam" id="PF01079">
    <property type="entry name" value="Hint"/>
    <property type="match status" value="1"/>
</dbReference>
<dbReference type="SUPFAM" id="SSF51294">
    <property type="entry name" value="Hedgehog/intein (Hint) domain"/>
    <property type="match status" value="1"/>
</dbReference>
<sequence>MISLIVIVLAAITLNEQGQGELIRDRELQMRDGYYRENDDQHADMDRTTTTSYDLDVKHSMRSTSSACQSASSVRNLPPGKPLNIVLLGKTGHGKSATANSIFGDKDLFNSEMSSCSVTTKCQKETGIIGGRKLSVVDTPGTMDTNHKDEALEEIGTSITLVPEGFDAFVIVLRVDVRITEEEKEAINLLKKLFGPNTLLKYGILVFTYGDTFMKSSKMTFQEHMLSQKGDMKNILADFGYRSALIDNTQKDPAILREQVIQIITIIDLIVSQNGGQRYSNDLFVMAQRELQAEKNREKAIQERRRQEEIDSIVARRLAEELKRRSDCFPPDGLVTLHDGRTITIADLRIGHKVLSNAASGTLEYSEVYFFAHLNPNVSNEYINLRTFKQNIKLSPQHHIYIVRNGHMKTIAAREVKIGDRILVLNKESLSFLNESITEISISTEFGVYAPITMSGTIVVNNILASCYVDLVPPVYSHPMLWPLRQLYRLSPTLSAQINAAETYGMPNWVQFIMDNLLI</sequence>
<reference evidence="8" key="3">
    <citation type="submission" date="2023-05" db="EMBL/GenBank/DDBJ databases">
        <authorList>
            <person name="Smith C.H."/>
        </authorList>
    </citation>
    <scope>NUCLEOTIDE SEQUENCE</scope>
    <source>
        <strain evidence="8">CHS0354</strain>
        <tissue evidence="8">Mantle</tissue>
    </source>
</reference>
<evidence type="ECO:0000256" key="3">
    <source>
        <dbReference type="ARBA" id="ARBA00022729"/>
    </source>
</evidence>
<dbReference type="InterPro" id="IPR001657">
    <property type="entry name" value="Hedgehog"/>
</dbReference>
<dbReference type="PANTHER" id="PTHR10903:SF184">
    <property type="entry name" value="GTP-BINDING PROTEIN A"/>
    <property type="match status" value="1"/>
</dbReference>
<dbReference type="Gene3D" id="3.40.50.300">
    <property type="entry name" value="P-loop containing nucleotide triphosphate hydrolases"/>
    <property type="match status" value="1"/>
</dbReference>
<gene>
    <name evidence="8" type="ORF">CHS0354_038726</name>
</gene>
<dbReference type="Gene3D" id="2.170.16.10">
    <property type="entry name" value="Hedgehog/Intein (Hint) domain"/>
    <property type="match status" value="1"/>
</dbReference>
<evidence type="ECO:0000256" key="6">
    <source>
        <dbReference type="SAM" id="SignalP"/>
    </source>
</evidence>
<evidence type="ECO:0000256" key="4">
    <source>
        <dbReference type="ARBA" id="ARBA00022741"/>
    </source>
</evidence>
<dbReference type="InterPro" id="IPR045058">
    <property type="entry name" value="GIMA/IAN/Toc"/>
</dbReference>
<protein>
    <recommendedName>
        <fullName evidence="7">AIG1-type G domain-containing protein</fullName>
    </recommendedName>
</protein>
<reference evidence="8" key="1">
    <citation type="journal article" date="2021" name="Genome Biol. Evol.">
        <title>A High-Quality Reference Genome for a Parasitic Bivalve with Doubly Uniparental Inheritance (Bivalvia: Unionida).</title>
        <authorList>
            <person name="Smith C.H."/>
        </authorList>
    </citation>
    <scope>NUCLEOTIDE SEQUENCE</scope>
    <source>
        <strain evidence="8">CHS0354</strain>
    </source>
</reference>
<dbReference type="PROSITE" id="PS51720">
    <property type="entry name" value="G_AIG1"/>
    <property type="match status" value="1"/>
</dbReference>
<proteinExistence type="inferred from homology"/>
<comment type="caution">
    <text evidence="8">The sequence shown here is derived from an EMBL/GenBank/DDBJ whole genome shotgun (WGS) entry which is preliminary data.</text>
</comment>
<dbReference type="CDD" id="cd00081">
    <property type="entry name" value="Hint"/>
    <property type="match status" value="1"/>
</dbReference>
<comment type="similarity">
    <text evidence="1">Belongs to the TRAFAC class TrmE-Era-EngA-EngB-Septin-like GTPase superfamily. AIG1/Toc34/Toc159-like paraseptin GTPase family. IAN subfamily.</text>
</comment>
<evidence type="ECO:0000256" key="1">
    <source>
        <dbReference type="ARBA" id="ARBA00008535"/>
    </source>
</evidence>
<dbReference type="InterPro" id="IPR003587">
    <property type="entry name" value="Hint_dom_N"/>
</dbReference>
<keyword evidence="5" id="KW-0342">GTP-binding</keyword>
<dbReference type="PANTHER" id="PTHR10903">
    <property type="entry name" value="GTPASE, IMAP FAMILY MEMBER-RELATED"/>
    <property type="match status" value="1"/>
</dbReference>
<dbReference type="InterPro" id="IPR001767">
    <property type="entry name" value="Hedgehog_Hint"/>
</dbReference>
<keyword evidence="3 6" id="KW-0732">Signal</keyword>
<accession>A0AAE0VU54</accession>
<dbReference type="GO" id="GO:0007267">
    <property type="term" value="P:cell-cell signaling"/>
    <property type="evidence" value="ECO:0007669"/>
    <property type="project" value="InterPro"/>
</dbReference>
<keyword evidence="9" id="KW-1185">Reference proteome</keyword>
<evidence type="ECO:0000259" key="7">
    <source>
        <dbReference type="PROSITE" id="PS51720"/>
    </source>
</evidence>
<reference evidence="8" key="2">
    <citation type="journal article" date="2021" name="Genome Biol. Evol.">
        <title>Developing a high-quality reference genome for a parasitic bivalve with doubly uniparental inheritance (Bivalvia: Unionida).</title>
        <authorList>
            <person name="Smith C.H."/>
        </authorList>
    </citation>
    <scope>NUCLEOTIDE SEQUENCE</scope>
    <source>
        <strain evidence="8">CHS0354</strain>
        <tissue evidence="8">Mantle</tissue>
    </source>
</reference>
<dbReference type="AlphaFoldDB" id="A0AAE0VU54"/>
<keyword evidence="2" id="KW-0217">Developmental protein</keyword>
<dbReference type="EMBL" id="JAEAOA010002251">
    <property type="protein sequence ID" value="KAK3590788.1"/>
    <property type="molecule type" value="Genomic_DNA"/>
</dbReference>
<dbReference type="FunFam" id="3.40.50.300:FF:000840">
    <property type="entry name" value="Immune-associated nucleotide-binding protein 9"/>
    <property type="match status" value="1"/>
</dbReference>
<dbReference type="Pfam" id="PF04548">
    <property type="entry name" value="AIG1"/>
    <property type="match status" value="1"/>
</dbReference>
<evidence type="ECO:0000313" key="8">
    <source>
        <dbReference type="EMBL" id="KAK3590788.1"/>
    </source>
</evidence>
<evidence type="ECO:0000256" key="5">
    <source>
        <dbReference type="ARBA" id="ARBA00023134"/>
    </source>
</evidence>
<dbReference type="InterPro" id="IPR006703">
    <property type="entry name" value="G_AIG1"/>
</dbReference>
<dbReference type="GO" id="GO:0005525">
    <property type="term" value="F:GTP binding"/>
    <property type="evidence" value="ECO:0007669"/>
    <property type="project" value="UniProtKB-KW"/>
</dbReference>
<dbReference type="SMART" id="SM00306">
    <property type="entry name" value="HintN"/>
    <property type="match status" value="1"/>
</dbReference>
<dbReference type="SUPFAM" id="SSF52540">
    <property type="entry name" value="P-loop containing nucleoside triphosphate hydrolases"/>
    <property type="match status" value="1"/>
</dbReference>
<dbReference type="Proteomes" id="UP001195483">
    <property type="component" value="Unassembled WGS sequence"/>
</dbReference>
<feature type="signal peptide" evidence="6">
    <location>
        <begin position="1"/>
        <end position="20"/>
    </location>
</feature>
<dbReference type="PRINTS" id="PR00632">
    <property type="entry name" value="SONICHHOG"/>
</dbReference>
<dbReference type="InterPro" id="IPR036844">
    <property type="entry name" value="Hint_dom_sf"/>
</dbReference>
<dbReference type="InterPro" id="IPR027417">
    <property type="entry name" value="P-loop_NTPase"/>
</dbReference>
<organism evidence="8 9">
    <name type="scientific">Potamilus streckersoni</name>
    <dbReference type="NCBI Taxonomy" id="2493646"/>
    <lineage>
        <taxon>Eukaryota</taxon>
        <taxon>Metazoa</taxon>
        <taxon>Spiralia</taxon>
        <taxon>Lophotrochozoa</taxon>
        <taxon>Mollusca</taxon>
        <taxon>Bivalvia</taxon>
        <taxon>Autobranchia</taxon>
        <taxon>Heteroconchia</taxon>
        <taxon>Palaeoheterodonta</taxon>
        <taxon>Unionida</taxon>
        <taxon>Unionoidea</taxon>
        <taxon>Unionidae</taxon>
        <taxon>Ambleminae</taxon>
        <taxon>Lampsilini</taxon>
        <taxon>Potamilus</taxon>
    </lineage>
</organism>
<name>A0AAE0VU54_9BIVA</name>
<feature type="chain" id="PRO_5041964769" description="AIG1-type G domain-containing protein" evidence="6">
    <location>
        <begin position="21"/>
        <end position="519"/>
    </location>
</feature>
<keyword evidence="4" id="KW-0547">Nucleotide-binding</keyword>
<evidence type="ECO:0000313" key="9">
    <source>
        <dbReference type="Proteomes" id="UP001195483"/>
    </source>
</evidence>